<dbReference type="InterPro" id="IPR038765">
    <property type="entry name" value="Papain-like_cys_pep_sf"/>
</dbReference>
<keyword evidence="3" id="KW-1185">Reference proteome</keyword>
<dbReference type="SMART" id="SM00460">
    <property type="entry name" value="TGc"/>
    <property type="match status" value="1"/>
</dbReference>
<protein>
    <recommendedName>
        <fullName evidence="1">Transglutaminase-like domain-containing protein</fullName>
    </recommendedName>
</protein>
<comment type="caution">
    <text evidence="2">The sequence shown here is derived from an EMBL/GenBank/DDBJ whole genome shotgun (WGS) entry which is preliminary data.</text>
</comment>
<name>A0ABS4FV00_9BACL</name>
<gene>
    <name evidence="2" type="ORF">J2Z32_003056</name>
</gene>
<sequence length="378" mass="43194">MAKKGHQRWVAISIASTILFGTIPPGWGIPEVHAASESVPTFTSFKQIQNQLAQDLLERKPAMSFRYKGSTANLESQLKQSIAIALERDPYTKYIVDRYVFSWKGRTSSTKVTVKFVYRETKAQTAYVNSKVKKIVQHIIKKNMTDHEKIKVIHDYVVQNLKYDHGLKNFTAYEGLKIGEVVCQGYTLLAYKMLEEAGFTSKIVEGTAKGQLHAWNLVKLDGKWYHMDTTWDDPGDDTLFKGGVKYTYYLKTDQQLAVDHTWNRKNYPAANSNYRDVLLGLVDTNAGKKGERYEEISEDLGLHLYAKDAVVLSSEDLVSKIAMQIKKGRKHGLIRYSGTEDQLITELASLYSLKIGKISYLIEKLEDTDDWKVEIRWE</sequence>
<dbReference type="InterPro" id="IPR002931">
    <property type="entry name" value="Transglutaminase-like"/>
</dbReference>
<evidence type="ECO:0000259" key="1">
    <source>
        <dbReference type="SMART" id="SM00460"/>
    </source>
</evidence>
<proteinExistence type="predicted"/>
<dbReference type="SUPFAM" id="SSF54001">
    <property type="entry name" value="Cysteine proteinases"/>
    <property type="match status" value="1"/>
</dbReference>
<reference evidence="2 3" key="1">
    <citation type="submission" date="2021-03" db="EMBL/GenBank/DDBJ databases">
        <title>Genomic Encyclopedia of Type Strains, Phase IV (KMG-IV): sequencing the most valuable type-strain genomes for metagenomic binning, comparative biology and taxonomic classification.</title>
        <authorList>
            <person name="Goeker M."/>
        </authorList>
    </citation>
    <scope>NUCLEOTIDE SEQUENCE [LARGE SCALE GENOMIC DNA]</scope>
    <source>
        <strain evidence="2 3">DSM 14349</strain>
    </source>
</reference>
<dbReference type="Pfam" id="PF01841">
    <property type="entry name" value="Transglut_core"/>
    <property type="match status" value="1"/>
</dbReference>
<evidence type="ECO:0000313" key="3">
    <source>
        <dbReference type="Proteomes" id="UP001519272"/>
    </source>
</evidence>
<dbReference type="PANTHER" id="PTHR46333">
    <property type="entry name" value="CYTOKINESIS PROTEIN 3"/>
    <property type="match status" value="1"/>
</dbReference>
<accession>A0ABS4FV00</accession>
<dbReference type="InterPro" id="IPR052557">
    <property type="entry name" value="CAP/Cytokinesis_protein"/>
</dbReference>
<organism evidence="2 3">
    <name type="scientific">Paenibacillus turicensis</name>
    <dbReference type="NCBI Taxonomy" id="160487"/>
    <lineage>
        <taxon>Bacteria</taxon>
        <taxon>Bacillati</taxon>
        <taxon>Bacillota</taxon>
        <taxon>Bacilli</taxon>
        <taxon>Bacillales</taxon>
        <taxon>Paenibacillaceae</taxon>
        <taxon>Paenibacillus</taxon>
    </lineage>
</organism>
<evidence type="ECO:0000313" key="2">
    <source>
        <dbReference type="EMBL" id="MBP1906406.1"/>
    </source>
</evidence>
<dbReference type="Proteomes" id="UP001519272">
    <property type="component" value="Unassembled WGS sequence"/>
</dbReference>
<dbReference type="PANTHER" id="PTHR46333:SF2">
    <property type="entry name" value="CYTOKINESIS PROTEIN 3"/>
    <property type="match status" value="1"/>
</dbReference>
<feature type="domain" description="Transglutaminase-like" evidence="1">
    <location>
        <begin position="175"/>
        <end position="231"/>
    </location>
</feature>
<dbReference type="EMBL" id="JAGGKG010000015">
    <property type="protein sequence ID" value="MBP1906406.1"/>
    <property type="molecule type" value="Genomic_DNA"/>
</dbReference>
<dbReference type="RefSeq" id="WP_210090007.1">
    <property type="nucleotide sequence ID" value="NZ_JAGGKG010000015.1"/>
</dbReference>
<dbReference type="Gene3D" id="3.10.620.30">
    <property type="match status" value="1"/>
</dbReference>